<dbReference type="RefSeq" id="WP_118175373.1">
    <property type="nucleotide sequence ID" value="NZ_JAQEAO010000039.1"/>
</dbReference>
<accession>A0A414NXY2</accession>
<dbReference type="OrthoDB" id="9807195at2"/>
<dbReference type="SUPFAM" id="SSF109604">
    <property type="entry name" value="HD-domain/PDEase-like"/>
    <property type="match status" value="1"/>
</dbReference>
<protein>
    <submittedName>
        <fullName evidence="5">Ppx/GppA family phosphatase</fullName>
    </submittedName>
</protein>
<dbReference type="PANTHER" id="PTHR30005">
    <property type="entry name" value="EXOPOLYPHOSPHATASE"/>
    <property type="match status" value="1"/>
</dbReference>
<evidence type="ECO:0000259" key="3">
    <source>
        <dbReference type="Pfam" id="PF02541"/>
    </source>
</evidence>
<dbReference type="InterPro" id="IPR048950">
    <property type="entry name" value="Ppx_GppA_C"/>
</dbReference>
<keyword evidence="2" id="KW-0378">Hydrolase</keyword>
<dbReference type="EMBL" id="QRHE01000003">
    <property type="protein sequence ID" value="RHF52318.1"/>
    <property type="molecule type" value="Genomic_DNA"/>
</dbReference>
<dbReference type="InterPro" id="IPR043129">
    <property type="entry name" value="ATPase_NBD"/>
</dbReference>
<dbReference type="Gene3D" id="1.10.3210.10">
    <property type="entry name" value="Hypothetical protein af1432"/>
    <property type="match status" value="1"/>
</dbReference>
<dbReference type="CDD" id="cd00077">
    <property type="entry name" value="HDc"/>
    <property type="match status" value="1"/>
</dbReference>
<dbReference type="InterPro" id="IPR003695">
    <property type="entry name" value="Ppx_GppA_N"/>
</dbReference>
<dbReference type="GO" id="GO:0006357">
    <property type="term" value="P:regulation of transcription by RNA polymerase II"/>
    <property type="evidence" value="ECO:0007669"/>
    <property type="project" value="TreeGrafter"/>
</dbReference>
<dbReference type="Proteomes" id="UP000283442">
    <property type="component" value="Unassembled WGS sequence"/>
</dbReference>
<organism evidence="5 6">
    <name type="scientific">Mitsuokella multacida</name>
    <dbReference type="NCBI Taxonomy" id="52226"/>
    <lineage>
        <taxon>Bacteria</taxon>
        <taxon>Bacillati</taxon>
        <taxon>Bacillota</taxon>
        <taxon>Negativicutes</taxon>
        <taxon>Selenomonadales</taxon>
        <taxon>Selenomonadaceae</taxon>
        <taxon>Mitsuokella</taxon>
    </lineage>
</organism>
<dbReference type="Pfam" id="PF02541">
    <property type="entry name" value="Ppx-GppA"/>
    <property type="match status" value="1"/>
</dbReference>
<comment type="similarity">
    <text evidence="1">Belongs to the GppA/Ppx family.</text>
</comment>
<evidence type="ECO:0000256" key="2">
    <source>
        <dbReference type="ARBA" id="ARBA00022801"/>
    </source>
</evidence>
<dbReference type="SUPFAM" id="SSF53067">
    <property type="entry name" value="Actin-like ATPase domain"/>
    <property type="match status" value="2"/>
</dbReference>
<feature type="domain" description="Ppx/GppA phosphatase N-terminal" evidence="3">
    <location>
        <begin position="31"/>
        <end position="300"/>
    </location>
</feature>
<dbReference type="Gene3D" id="3.30.420.40">
    <property type="match status" value="1"/>
</dbReference>
<dbReference type="Gene3D" id="3.30.420.150">
    <property type="entry name" value="Exopolyphosphatase. Domain 2"/>
    <property type="match status" value="1"/>
</dbReference>
<dbReference type="Pfam" id="PF21447">
    <property type="entry name" value="Ppx-GppA_III"/>
    <property type="match status" value="1"/>
</dbReference>
<dbReference type="AlphaFoldDB" id="A0A414NXY2"/>
<evidence type="ECO:0000313" key="6">
    <source>
        <dbReference type="Proteomes" id="UP000283442"/>
    </source>
</evidence>
<evidence type="ECO:0000259" key="4">
    <source>
        <dbReference type="Pfam" id="PF21447"/>
    </source>
</evidence>
<dbReference type="InterPro" id="IPR003607">
    <property type="entry name" value="HD/PDEase_dom"/>
</dbReference>
<dbReference type="GO" id="GO:0016787">
    <property type="term" value="F:hydrolase activity"/>
    <property type="evidence" value="ECO:0007669"/>
    <property type="project" value="UniProtKB-KW"/>
</dbReference>
<dbReference type="InterPro" id="IPR050273">
    <property type="entry name" value="GppA/Ppx_hydrolase"/>
</dbReference>
<name>A0A414NXY2_9FIRM</name>
<gene>
    <name evidence="5" type="ORF">DW674_03855</name>
</gene>
<sequence length="516" mass="58138">MERVAIIDMGSNSIRFIVIQVADNKSYRLEYQQKEAIRLGRGMSETGRLNPEGVERAMACLHVYKHMMEVLQVTKCIAVATAAARNAADGEEFIARIKRETGIDIEVISGEREAYLGYLGVVNTIDERNYLQFDLGGASIEVSLVRDRKIVESVSVPIGAVTVTDAFNLADKVTGAAVERCCDFVRKKYEEMIPWAEGLNLPVIGVGGTVRNLAKMDQAQTNYQLSRIHNYIIPRRRFEEMYTSIVKSNLSSRKRMKGLSSERADLIVAGGIIINTLMQFTGGQNIIVSGCGLRDGVFFEYYGEQYGYGEKAEKGPIVPNVLRESVHNYLLSADHRMEHLERVRNLALSLFDQLKRSHGATRRDRSLLEVAAWLHDSGKVVNYYDHARHSAFIIAHAPLYGMRQLEQLKAAFIAGFHHGISNKIMRAYRYAMMLTQADWKKVRQLALLLALAEAADVTYEGVVHKIDVADDEEAVVLSLRGKKGEDHSAAEFEMKSYCKQFKKEYGKPLIIMWQKN</sequence>
<reference evidence="5 6" key="1">
    <citation type="submission" date="2018-08" db="EMBL/GenBank/DDBJ databases">
        <title>A genome reference for cultivated species of the human gut microbiota.</title>
        <authorList>
            <person name="Zou Y."/>
            <person name="Xue W."/>
            <person name="Luo G."/>
        </authorList>
    </citation>
    <scope>NUCLEOTIDE SEQUENCE [LARGE SCALE GENOMIC DNA]</scope>
    <source>
        <strain evidence="5 6">AM25-21AC</strain>
    </source>
</reference>
<evidence type="ECO:0000256" key="1">
    <source>
        <dbReference type="ARBA" id="ARBA00007125"/>
    </source>
</evidence>
<comment type="caution">
    <text evidence="5">The sequence shown here is derived from an EMBL/GenBank/DDBJ whole genome shotgun (WGS) entry which is preliminary data.</text>
</comment>
<dbReference type="PIRSF" id="PIRSF001267">
    <property type="entry name" value="Pyrophosphatase_GppA_Ppx"/>
    <property type="match status" value="1"/>
</dbReference>
<feature type="domain" description="Ppx/GppA phosphatase C-terminal" evidence="4">
    <location>
        <begin position="337"/>
        <end position="452"/>
    </location>
</feature>
<evidence type="ECO:0000313" key="5">
    <source>
        <dbReference type="EMBL" id="RHF52318.1"/>
    </source>
</evidence>
<proteinExistence type="inferred from homology"/>
<dbReference type="PANTHER" id="PTHR30005:SF0">
    <property type="entry name" value="RETROGRADE REGULATION PROTEIN 2"/>
    <property type="match status" value="1"/>
</dbReference>
<dbReference type="CDD" id="cd24052">
    <property type="entry name" value="ASKHA_NBD_HpPPX-GppA-like"/>
    <property type="match status" value="1"/>
</dbReference>
<dbReference type="InterPro" id="IPR030673">
    <property type="entry name" value="PyroPPase_GppA_Ppx"/>
</dbReference>